<protein>
    <submittedName>
        <fullName evidence="2">Uncharacterized protein</fullName>
    </submittedName>
</protein>
<dbReference type="OrthoDB" id="9988775at2759"/>
<evidence type="ECO:0000313" key="3">
    <source>
        <dbReference type="Proteomes" id="UP000654075"/>
    </source>
</evidence>
<dbReference type="AlphaFoldDB" id="A0A813FP95"/>
<keyword evidence="1" id="KW-1133">Transmembrane helix</keyword>
<proteinExistence type="predicted"/>
<keyword evidence="1" id="KW-0472">Membrane</keyword>
<dbReference type="Proteomes" id="UP000654075">
    <property type="component" value="Unassembled WGS sequence"/>
</dbReference>
<accession>A0A813FP95</accession>
<keyword evidence="3" id="KW-1185">Reference proteome</keyword>
<evidence type="ECO:0000256" key="1">
    <source>
        <dbReference type="SAM" id="Phobius"/>
    </source>
</evidence>
<gene>
    <name evidence="2" type="ORF">PGLA1383_LOCUS29995</name>
</gene>
<keyword evidence="1" id="KW-0812">Transmembrane</keyword>
<sequence length="207" mass="23203">MDSHRVRGFLCWSCALFLCWAALGFLHGGHWLLLGCALKEPGQRRLAWAHFASYWLGILMVAVGGSWVQSGTYIACNGGEDMSRTCLWTQQRENYKAIYTLHYIGLAWIVAHWVMDGFHLIPWAMHLADRKPLVIFCTNLELSRGRYASVIFVAVFFVTLTWTGFVNWNTAFGLDGLARILFAEILATLLAAVVVAQLVARKTCSGT</sequence>
<dbReference type="EMBL" id="CAJNNV010025095">
    <property type="protein sequence ID" value="CAE8612196.1"/>
    <property type="molecule type" value="Genomic_DNA"/>
</dbReference>
<reference evidence="2" key="1">
    <citation type="submission" date="2021-02" db="EMBL/GenBank/DDBJ databases">
        <authorList>
            <person name="Dougan E. K."/>
            <person name="Rhodes N."/>
            <person name="Thang M."/>
            <person name="Chan C."/>
        </authorList>
    </citation>
    <scope>NUCLEOTIDE SEQUENCE</scope>
</reference>
<feature type="transmembrane region" description="Helical" evidence="1">
    <location>
        <begin position="180"/>
        <end position="200"/>
    </location>
</feature>
<name>A0A813FP95_POLGL</name>
<comment type="caution">
    <text evidence="2">The sequence shown here is derived from an EMBL/GenBank/DDBJ whole genome shotgun (WGS) entry which is preliminary data.</text>
</comment>
<organism evidence="2 3">
    <name type="scientific">Polarella glacialis</name>
    <name type="common">Dinoflagellate</name>
    <dbReference type="NCBI Taxonomy" id="89957"/>
    <lineage>
        <taxon>Eukaryota</taxon>
        <taxon>Sar</taxon>
        <taxon>Alveolata</taxon>
        <taxon>Dinophyceae</taxon>
        <taxon>Suessiales</taxon>
        <taxon>Suessiaceae</taxon>
        <taxon>Polarella</taxon>
    </lineage>
</organism>
<feature type="transmembrane region" description="Helical" evidence="1">
    <location>
        <begin position="97"/>
        <end position="115"/>
    </location>
</feature>
<feature type="transmembrane region" description="Helical" evidence="1">
    <location>
        <begin position="147"/>
        <end position="168"/>
    </location>
</feature>
<evidence type="ECO:0000313" key="2">
    <source>
        <dbReference type="EMBL" id="CAE8612196.1"/>
    </source>
</evidence>
<feature type="transmembrane region" description="Helical" evidence="1">
    <location>
        <begin position="52"/>
        <end position="76"/>
    </location>
</feature>